<feature type="domain" description="HTH tetR-type" evidence="3">
    <location>
        <begin position="11"/>
        <end position="71"/>
    </location>
</feature>
<sequence length="209" mass="24867">MPKITFFNLPEEKKQTLIQAAKIEFSRVPLYEASITNIIKSAGIPRGSFYQYFEDKEDAFFFLLNEWAKENKNHFIFILIKNNGDLFETMKEFFQVIIMEEENFHFLKNTFLNMTHRIERTFARSFNVNERNEGFEKISSLIDLSILNISDEKELFYVLKIILAVTIRNFIDKFARDLSAEEAVNIYMIEMNLLKKGLYRNPELELEKK</sequence>
<keyword evidence="5" id="KW-1185">Reference proteome</keyword>
<evidence type="ECO:0000313" key="5">
    <source>
        <dbReference type="Proteomes" id="UP001601058"/>
    </source>
</evidence>
<dbReference type="Gene3D" id="1.10.357.10">
    <property type="entry name" value="Tetracycline Repressor, domain 2"/>
    <property type="match status" value="1"/>
</dbReference>
<protein>
    <submittedName>
        <fullName evidence="4">TetR/AcrR family transcriptional regulator</fullName>
    </submittedName>
</protein>
<gene>
    <name evidence="4" type="ORF">ACFYKT_14125</name>
</gene>
<comment type="caution">
    <text evidence="4">The sequence shown here is derived from an EMBL/GenBank/DDBJ whole genome shotgun (WGS) entry which is preliminary data.</text>
</comment>
<name>A0ABW6K1L6_9BACI</name>
<dbReference type="EMBL" id="JBIACJ010000007">
    <property type="protein sequence ID" value="MFE8697477.1"/>
    <property type="molecule type" value="Genomic_DNA"/>
</dbReference>
<dbReference type="RefSeq" id="WP_389220735.1">
    <property type="nucleotide sequence ID" value="NZ_JBIACJ010000007.1"/>
</dbReference>
<dbReference type="Pfam" id="PF00440">
    <property type="entry name" value="TetR_N"/>
    <property type="match status" value="1"/>
</dbReference>
<dbReference type="InterPro" id="IPR009057">
    <property type="entry name" value="Homeodomain-like_sf"/>
</dbReference>
<reference evidence="4 5" key="1">
    <citation type="submission" date="2024-08" db="EMBL/GenBank/DDBJ databases">
        <title>Two novel Cytobacillus novel species.</title>
        <authorList>
            <person name="Liu G."/>
        </authorList>
    </citation>
    <scope>NUCLEOTIDE SEQUENCE [LARGE SCALE GENOMIC DNA]</scope>
    <source>
        <strain evidence="4 5">FJAT-53684</strain>
    </source>
</reference>
<organism evidence="4 5">
    <name type="scientific">Cytobacillus mangrovibacter</name>
    <dbReference type="NCBI Taxonomy" id="3299024"/>
    <lineage>
        <taxon>Bacteria</taxon>
        <taxon>Bacillati</taxon>
        <taxon>Bacillota</taxon>
        <taxon>Bacilli</taxon>
        <taxon>Bacillales</taxon>
        <taxon>Bacillaceae</taxon>
        <taxon>Cytobacillus</taxon>
    </lineage>
</organism>
<dbReference type="Proteomes" id="UP001601058">
    <property type="component" value="Unassembled WGS sequence"/>
</dbReference>
<dbReference type="InterPro" id="IPR001647">
    <property type="entry name" value="HTH_TetR"/>
</dbReference>
<evidence type="ECO:0000313" key="4">
    <source>
        <dbReference type="EMBL" id="MFE8697477.1"/>
    </source>
</evidence>
<proteinExistence type="predicted"/>
<keyword evidence="1 2" id="KW-0238">DNA-binding</keyword>
<evidence type="ECO:0000256" key="1">
    <source>
        <dbReference type="ARBA" id="ARBA00023125"/>
    </source>
</evidence>
<evidence type="ECO:0000259" key="3">
    <source>
        <dbReference type="PROSITE" id="PS50977"/>
    </source>
</evidence>
<dbReference type="Pfam" id="PF17924">
    <property type="entry name" value="TetR_C_19"/>
    <property type="match status" value="1"/>
</dbReference>
<dbReference type="PROSITE" id="PS50977">
    <property type="entry name" value="HTH_TETR_2"/>
    <property type="match status" value="1"/>
</dbReference>
<evidence type="ECO:0000256" key="2">
    <source>
        <dbReference type="PROSITE-ProRule" id="PRU00335"/>
    </source>
</evidence>
<feature type="DNA-binding region" description="H-T-H motif" evidence="2">
    <location>
        <begin position="34"/>
        <end position="53"/>
    </location>
</feature>
<dbReference type="SUPFAM" id="SSF46689">
    <property type="entry name" value="Homeodomain-like"/>
    <property type="match status" value="1"/>
</dbReference>
<accession>A0ABW6K1L6</accession>